<accession>A0ABX0XKR8</accession>
<keyword evidence="1" id="KW-1133">Transmembrane helix</keyword>
<evidence type="ECO:0000256" key="1">
    <source>
        <dbReference type="SAM" id="Phobius"/>
    </source>
</evidence>
<evidence type="ECO:0000313" key="2">
    <source>
        <dbReference type="EMBL" id="NJC33957.1"/>
    </source>
</evidence>
<sequence>MAGKGEDEMAAGMAAALAGLPWSKIIAAAPGLIAQGSALADRVKSRPPAPAAETVDLPAKLDAAEARLSQVETELAASARLAADLSAAQAGLIAEVDRLRRMLYGALGLGAVALVVAVVAAVS</sequence>
<name>A0ABX0XKR8_9SPHN</name>
<keyword evidence="1" id="KW-0472">Membrane</keyword>
<gene>
    <name evidence="2" type="ORF">GGR88_001431</name>
</gene>
<organism evidence="2 3">
    <name type="scientific">Sphingomonas jejuensis</name>
    <dbReference type="NCBI Taxonomy" id="904715"/>
    <lineage>
        <taxon>Bacteria</taxon>
        <taxon>Pseudomonadati</taxon>
        <taxon>Pseudomonadota</taxon>
        <taxon>Alphaproteobacteria</taxon>
        <taxon>Sphingomonadales</taxon>
        <taxon>Sphingomonadaceae</taxon>
        <taxon>Sphingomonas</taxon>
    </lineage>
</organism>
<dbReference type="RefSeq" id="WP_167953872.1">
    <property type="nucleotide sequence ID" value="NZ_JAATJE010000001.1"/>
</dbReference>
<dbReference type="Proteomes" id="UP000734218">
    <property type="component" value="Unassembled WGS sequence"/>
</dbReference>
<keyword evidence="3" id="KW-1185">Reference proteome</keyword>
<keyword evidence="1" id="KW-0812">Transmembrane</keyword>
<evidence type="ECO:0000313" key="3">
    <source>
        <dbReference type="Proteomes" id="UP000734218"/>
    </source>
</evidence>
<proteinExistence type="predicted"/>
<comment type="caution">
    <text evidence="2">The sequence shown here is derived from an EMBL/GenBank/DDBJ whole genome shotgun (WGS) entry which is preliminary data.</text>
</comment>
<protein>
    <submittedName>
        <fullName evidence="2">Uncharacterized protein</fullName>
    </submittedName>
</protein>
<reference evidence="2 3" key="1">
    <citation type="submission" date="2020-03" db="EMBL/GenBank/DDBJ databases">
        <title>Genomic Encyclopedia of Type Strains, Phase IV (KMG-IV): sequencing the most valuable type-strain genomes for metagenomic binning, comparative biology and taxonomic classification.</title>
        <authorList>
            <person name="Goeker M."/>
        </authorList>
    </citation>
    <scope>NUCLEOTIDE SEQUENCE [LARGE SCALE GENOMIC DNA]</scope>
    <source>
        <strain evidence="2 3">DSM 27651</strain>
    </source>
</reference>
<feature type="transmembrane region" description="Helical" evidence="1">
    <location>
        <begin position="102"/>
        <end position="122"/>
    </location>
</feature>
<dbReference type="EMBL" id="JAATJE010000001">
    <property type="protein sequence ID" value="NJC33957.1"/>
    <property type="molecule type" value="Genomic_DNA"/>
</dbReference>